<reference evidence="2 3" key="1">
    <citation type="submission" date="2020-08" db="EMBL/GenBank/DDBJ databases">
        <title>Functional genomics of gut bacteria from endangered species of beetles.</title>
        <authorList>
            <person name="Carlos-Shanley C."/>
        </authorList>
    </citation>
    <scope>NUCLEOTIDE SEQUENCE [LARGE SCALE GENOMIC DNA]</scope>
    <source>
        <strain evidence="2 3">S00124</strain>
    </source>
</reference>
<keyword evidence="3" id="KW-1185">Reference proteome</keyword>
<evidence type="ECO:0000313" key="2">
    <source>
        <dbReference type="EMBL" id="MBB6577176.1"/>
    </source>
</evidence>
<protein>
    <submittedName>
        <fullName evidence="2">Uncharacterized protein</fullName>
    </submittedName>
</protein>
<gene>
    <name evidence="2" type="ORF">HNP33_001227</name>
</gene>
<accession>A0ABR6RDE0</accession>
<name>A0ABR6RDE0_9BURK</name>
<sequence length="53" mass="6158">MLTFQQTMVALFVCCVALLVGFSWRSRRWAPWLMLVAVVCLLMLMSYSILNLM</sequence>
<dbReference type="RefSeq" id="WP_184706371.1">
    <property type="nucleotide sequence ID" value="NZ_CP083451.1"/>
</dbReference>
<dbReference type="Proteomes" id="UP000562492">
    <property type="component" value="Unassembled WGS sequence"/>
</dbReference>
<dbReference type="EMBL" id="JACHKZ010000005">
    <property type="protein sequence ID" value="MBB6577176.1"/>
    <property type="molecule type" value="Genomic_DNA"/>
</dbReference>
<keyword evidence="1" id="KW-0472">Membrane</keyword>
<comment type="caution">
    <text evidence="2">The sequence shown here is derived from an EMBL/GenBank/DDBJ whole genome shotgun (WGS) entry which is preliminary data.</text>
</comment>
<keyword evidence="1" id="KW-0812">Transmembrane</keyword>
<organism evidence="2 3">
    <name type="scientific">Comamonas odontotermitis</name>
    <dbReference type="NCBI Taxonomy" id="379895"/>
    <lineage>
        <taxon>Bacteria</taxon>
        <taxon>Pseudomonadati</taxon>
        <taxon>Pseudomonadota</taxon>
        <taxon>Betaproteobacteria</taxon>
        <taxon>Burkholderiales</taxon>
        <taxon>Comamonadaceae</taxon>
        <taxon>Comamonas</taxon>
    </lineage>
</organism>
<evidence type="ECO:0000313" key="3">
    <source>
        <dbReference type="Proteomes" id="UP000562492"/>
    </source>
</evidence>
<evidence type="ECO:0000256" key="1">
    <source>
        <dbReference type="SAM" id="Phobius"/>
    </source>
</evidence>
<keyword evidence="1" id="KW-1133">Transmembrane helix</keyword>
<feature type="transmembrane region" description="Helical" evidence="1">
    <location>
        <begin position="30"/>
        <end position="50"/>
    </location>
</feature>
<feature type="transmembrane region" description="Helical" evidence="1">
    <location>
        <begin position="7"/>
        <end position="24"/>
    </location>
</feature>
<proteinExistence type="predicted"/>